<accession>A0ABN7X2Q7</accession>
<evidence type="ECO:0000313" key="2">
    <source>
        <dbReference type="EMBL" id="CAG8846681.1"/>
    </source>
</evidence>
<dbReference type="Proteomes" id="UP000789901">
    <property type="component" value="Unassembled WGS sequence"/>
</dbReference>
<gene>
    <name evidence="2" type="ORF">GMARGA_LOCUS38279</name>
</gene>
<keyword evidence="3" id="KW-1185">Reference proteome</keyword>
<reference evidence="2 3" key="1">
    <citation type="submission" date="2021-06" db="EMBL/GenBank/DDBJ databases">
        <authorList>
            <person name="Kallberg Y."/>
            <person name="Tangrot J."/>
            <person name="Rosling A."/>
        </authorList>
    </citation>
    <scope>NUCLEOTIDE SEQUENCE [LARGE SCALE GENOMIC DNA]</scope>
    <source>
        <strain evidence="2 3">120-4 pot B 10/14</strain>
    </source>
</reference>
<feature type="compositionally biased region" description="Polar residues" evidence="1">
    <location>
        <begin position="31"/>
        <end position="42"/>
    </location>
</feature>
<feature type="non-terminal residue" evidence="2">
    <location>
        <position position="52"/>
    </location>
</feature>
<evidence type="ECO:0000256" key="1">
    <source>
        <dbReference type="SAM" id="MobiDB-lite"/>
    </source>
</evidence>
<dbReference type="EMBL" id="CAJVQB010084488">
    <property type="protein sequence ID" value="CAG8846681.1"/>
    <property type="molecule type" value="Genomic_DNA"/>
</dbReference>
<evidence type="ECO:0000313" key="3">
    <source>
        <dbReference type="Proteomes" id="UP000789901"/>
    </source>
</evidence>
<feature type="compositionally biased region" description="Basic and acidic residues" evidence="1">
    <location>
        <begin position="43"/>
        <end position="52"/>
    </location>
</feature>
<feature type="region of interest" description="Disordered" evidence="1">
    <location>
        <begin position="1"/>
        <end position="52"/>
    </location>
</feature>
<sequence>KELQKKHKQNSQAGKKETKKCKKKTEITLGPSYQVSNTTQTKQQDKELKIHK</sequence>
<feature type="non-terminal residue" evidence="2">
    <location>
        <position position="1"/>
    </location>
</feature>
<organism evidence="2 3">
    <name type="scientific">Gigaspora margarita</name>
    <dbReference type="NCBI Taxonomy" id="4874"/>
    <lineage>
        <taxon>Eukaryota</taxon>
        <taxon>Fungi</taxon>
        <taxon>Fungi incertae sedis</taxon>
        <taxon>Mucoromycota</taxon>
        <taxon>Glomeromycotina</taxon>
        <taxon>Glomeromycetes</taxon>
        <taxon>Diversisporales</taxon>
        <taxon>Gigasporaceae</taxon>
        <taxon>Gigaspora</taxon>
    </lineage>
</organism>
<proteinExistence type="predicted"/>
<name>A0ABN7X2Q7_GIGMA</name>
<protein>
    <submittedName>
        <fullName evidence="2">42716_t:CDS:1</fullName>
    </submittedName>
</protein>
<comment type="caution">
    <text evidence="2">The sequence shown here is derived from an EMBL/GenBank/DDBJ whole genome shotgun (WGS) entry which is preliminary data.</text>
</comment>